<organism evidence="1 2">
    <name type="scientific">Nonomuraea pusilla</name>
    <dbReference type="NCBI Taxonomy" id="46177"/>
    <lineage>
        <taxon>Bacteria</taxon>
        <taxon>Bacillati</taxon>
        <taxon>Actinomycetota</taxon>
        <taxon>Actinomycetes</taxon>
        <taxon>Streptosporangiales</taxon>
        <taxon>Streptosporangiaceae</taxon>
        <taxon>Nonomuraea</taxon>
    </lineage>
</organism>
<reference evidence="1 2" key="1">
    <citation type="submission" date="2016-10" db="EMBL/GenBank/DDBJ databases">
        <authorList>
            <person name="de Groot N.N."/>
        </authorList>
    </citation>
    <scope>NUCLEOTIDE SEQUENCE [LARGE SCALE GENOMIC DNA]</scope>
    <source>
        <strain evidence="1 2">DSM 43357</strain>
    </source>
</reference>
<keyword evidence="2" id="KW-1185">Reference proteome</keyword>
<dbReference type="EMBL" id="FOBF01000036">
    <property type="protein sequence ID" value="SEN77728.1"/>
    <property type="molecule type" value="Genomic_DNA"/>
</dbReference>
<sequence length="727" mass="76671">MAVDADLFAGLDEIRWARMRHAYGSAADVPGLLRGLIDPDPAVRESALDGMYAAVHHQGDVYPCTVAAIPYLLRVAERPDLPGRPEVVRLLAGIGSAEDPTALSGQYRKANEAVAAAYPLWERLLEDADPRVREAVAGVLPACARQRRAALACLTGRLAGEDDEAARGAIVRTVGTLARREDADDPAPRDWLARLVTTESDPRLRLVALTELTSLPGAPDVPPVADVDDALEMLAAAYEPATAATAPAGCETDTLAVPAGFETGTLAVPAGFETGTLAVPAGFETGTLVGAVRRLREQDEAGRRSPGTAALVRGLSASFGDRVNERTRLLTGLLRSPDPERRLDALTPAGALVDGWRGDHGDLIGLVGERVRDGHPLTRSRAAGVLEHLGDLAAPAADALASALEATTGRALPHTEADGGHLPWVIERSHEPPTVSPALRALSGTGDARALPMLAWALDREPMPYDAASCVIRFGPRAAPLLPLLLRRLPGLPAGDQRRDGVIHVLAAIGPAAAPALPDLLGGPMTPPVPVALAAIGSGAGDCLPVLRRVAAAQDRRLAVPAARALWQLARDADAALTVAGRCLDDDSEYAWREAADVLAWLGQATGPQIARLRRLARRKDRYGWLSLSAAHALWRITGDPDAVLPVLERVWTTNVHARRKVASLWAELGPAAADSYRLLTAELGRVRRHNAGEDGYSTAQVTDDEDLLARCRAALNAIGGRDAVAG</sequence>
<dbReference type="Gene3D" id="1.25.10.10">
    <property type="entry name" value="Leucine-rich Repeat Variant"/>
    <property type="match status" value="2"/>
</dbReference>
<proteinExistence type="predicted"/>
<dbReference type="SUPFAM" id="SSF48371">
    <property type="entry name" value="ARM repeat"/>
    <property type="match status" value="1"/>
</dbReference>
<dbReference type="OrthoDB" id="292843at2"/>
<dbReference type="InterPro" id="IPR016024">
    <property type="entry name" value="ARM-type_fold"/>
</dbReference>
<dbReference type="RefSeq" id="WP_091105871.1">
    <property type="nucleotide sequence ID" value="NZ_FOBF01000036.1"/>
</dbReference>
<accession>A0A1H8JC71</accession>
<name>A0A1H8JC71_9ACTN</name>
<dbReference type="STRING" id="46177.SAMN05660976_08296"/>
<dbReference type="AlphaFoldDB" id="A0A1H8JC71"/>
<evidence type="ECO:0008006" key="3">
    <source>
        <dbReference type="Google" id="ProtNLM"/>
    </source>
</evidence>
<evidence type="ECO:0000313" key="1">
    <source>
        <dbReference type="EMBL" id="SEN77728.1"/>
    </source>
</evidence>
<evidence type="ECO:0000313" key="2">
    <source>
        <dbReference type="Proteomes" id="UP000198953"/>
    </source>
</evidence>
<gene>
    <name evidence="1" type="ORF">SAMN05660976_08296</name>
</gene>
<protein>
    <recommendedName>
        <fullName evidence="3">HEAT repeat</fullName>
    </recommendedName>
</protein>
<dbReference type="InterPro" id="IPR011989">
    <property type="entry name" value="ARM-like"/>
</dbReference>
<dbReference type="Proteomes" id="UP000198953">
    <property type="component" value="Unassembled WGS sequence"/>
</dbReference>